<feature type="signal peptide" evidence="1">
    <location>
        <begin position="1"/>
        <end position="21"/>
    </location>
</feature>
<dbReference type="Pfam" id="PF00188">
    <property type="entry name" value="CAP"/>
    <property type="match status" value="1"/>
</dbReference>
<accession>A0A8E6Y8A1</accession>
<reference evidence="3" key="2">
    <citation type="submission" date="2021-02" db="EMBL/GenBank/DDBJ databases">
        <authorList>
            <person name="de Vasconcelos A.A."/>
            <person name="Jose J."/>
            <person name="Tokimatu P.M."/>
            <person name="Camargo A.P."/>
            <person name="Teixeira P.J.P.L."/>
            <person name="Thomazzella D.P.T."/>
            <person name="Prado P.F.V."/>
            <person name="Fiorin G.L."/>
            <person name="Carazzolle M.F."/>
            <person name="Pereira G.A.G."/>
            <person name="Baroni R.M."/>
        </authorList>
    </citation>
    <scope>NUCLEOTIDE SEQUENCE</scope>
</reference>
<dbReference type="InterPro" id="IPR014044">
    <property type="entry name" value="CAP_dom"/>
</dbReference>
<reference evidence="3" key="1">
    <citation type="journal article" date="2021" name="BMC Ecol Evol">
        <title>Adaptive evolution of Moniliophthora PR-1 proteins towards its pathogenic lifestyle.</title>
        <authorList>
            <person name="Vasconcelos A.A."/>
            <person name="Jose J."/>
            <person name="Tokimatu P.M."/>
            <person name="Camargo A.P."/>
            <person name="Teixeira P.J.P.L."/>
            <person name="Thomazella D.P.T."/>
            <person name="do Prado P.F.V."/>
            <person name="Fiorin G.L."/>
            <person name="Costa J.L."/>
            <person name="Figueira A."/>
            <person name="Carazzolle M.F."/>
            <person name="Pereira G.A.G."/>
            <person name="Baroni R.M."/>
        </authorList>
    </citation>
    <scope>NUCLEOTIDE SEQUENCE</scope>
</reference>
<keyword evidence="1" id="KW-0732">Signal</keyword>
<proteinExistence type="predicted"/>
<dbReference type="AlphaFoldDB" id="A0A8E6Y8A1"/>
<organism evidence="3">
    <name type="scientific">Moniliophthora perniciosa</name>
    <name type="common">Witches'-broom disease fungus</name>
    <name type="synonym">Marasmius perniciosus</name>
    <dbReference type="NCBI Taxonomy" id="153609"/>
    <lineage>
        <taxon>Eukaryota</taxon>
        <taxon>Fungi</taxon>
        <taxon>Dikarya</taxon>
        <taxon>Basidiomycota</taxon>
        <taxon>Agaricomycotina</taxon>
        <taxon>Agaricomycetes</taxon>
        <taxon>Agaricomycetidae</taxon>
        <taxon>Agaricales</taxon>
        <taxon>Marasmiineae</taxon>
        <taxon>Marasmiaceae</taxon>
        <taxon>Moniliophthora</taxon>
    </lineage>
</organism>
<evidence type="ECO:0000313" key="3">
    <source>
        <dbReference type="EMBL" id="QVT77555.1"/>
    </source>
</evidence>
<sequence>MQFKPLLAFISLSQLLSLASAAPAAELEARQFDPDSFKTKWLELHNNERTTRQLDSLEWDGNLAWKAQQVATQCNVDNPQLWGDNGASFNIAKYTKEQAFAEWTATSGSFPDDRSIPWQRIVANSAQKVGCGEATCALEGDMLYTVNVCYYDPPLDDYYTNAGDNVRVPSLAFLNLDLTDNSVCNLPVNGSNDLDIRE</sequence>
<dbReference type="EMBL" id="MW659374">
    <property type="protein sequence ID" value="QVT77555.1"/>
    <property type="molecule type" value="Genomic_DNA"/>
</dbReference>
<evidence type="ECO:0000256" key="1">
    <source>
        <dbReference type="SAM" id="SignalP"/>
    </source>
</evidence>
<evidence type="ECO:0000259" key="2">
    <source>
        <dbReference type="SMART" id="SM00198"/>
    </source>
</evidence>
<protein>
    <submittedName>
        <fullName evidence="3">Pathogenesis-related protein 1</fullName>
    </submittedName>
</protein>
<feature type="chain" id="PRO_5034800969" evidence="1">
    <location>
        <begin position="22"/>
        <end position="198"/>
    </location>
</feature>
<feature type="domain" description="SCP" evidence="2">
    <location>
        <begin position="36"/>
        <end position="161"/>
    </location>
</feature>
<name>A0A8E6Y8A1_MONPR</name>
<dbReference type="SMART" id="SM00198">
    <property type="entry name" value="SCP"/>
    <property type="match status" value="1"/>
</dbReference>